<sequence>MVVWGCFEGLGGGGTGKGAGMNWVANTMPYHKLTVMIVYKVEERGVRVVGVGERLSSKTCHCCGSEDTGRLSLR</sequence>
<proteinExistence type="predicted"/>
<dbReference type="AlphaFoldDB" id="A0A1Q6DTU5"/>
<dbReference type="GO" id="GO:0003677">
    <property type="term" value="F:DNA binding"/>
    <property type="evidence" value="ECO:0007669"/>
    <property type="project" value="UniProtKB-KW"/>
</dbReference>
<dbReference type="InterPro" id="IPR010095">
    <property type="entry name" value="Cas12f1-like_TNB"/>
</dbReference>
<keyword evidence="4" id="KW-1185">Reference proteome</keyword>
<keyword evidence="1" id="KW-0238">DNA-binding</keyword>
<dbReference type="EMBL" id="MSDW01000001">
    <property type="protein sequence ID" value="OKY77800.1"/>
    <property type="molecule type" value="Genomic_DNA"/>
</dbReference>
<feature type="domain" description="Cas12f1-like TNB" evidence="2">
    <location>
        <begin position="30"/>
        <end position="66"/>
    </location>
</feature>
<evidence type="ECO:0000313" key="3">
    <source>
        <dbReference type="EMBL" id="OKY77800.1"/>
    </source>
</evidence>
<evidence type="ECO:0000256" key="1">
    <source>
        <dbReference type="ARBA" id="ARBA00023125"/>
    </source>
</evidence>
<evidence type="ECO:0000313" key="4">
    <source>
        <dbReference type="Proteomes" id="UP000185744"/>
    </source>
</evidence>
<reference evidence="3" key="1">
    <citation type="submission" date="2016-12" db="EMBL/GenBank/DDBJ databases">
        <title>Discovery of methanogenic haloarchaea.</title>
        <authorList>
            <person name="Sorokin D.Y."/>
            <person name="Makarova K.S."/>
            <person name="Abbas B."/>
            <person name="Ferrer M."/>
            <person name="Golyshin P.N."/>
        </authorList>
    </citation>
    <scope>NUCLEOTIDE SEQUENCE [LARGE SCALE GENOMIC DNA]</scope>
    <source>
        <strain evidence="3">HMET1</strain>
    </source>
</reference>
<protein>
    <submittedName>
        <fullName evidence="3">IS605 OrfB-like transposable element containing RNAse H-like and Zn finger domain</fullName>
    </submittedName>
</protein>
<dbReference type="Proteomes" id="UP000185744">
    <property type="component" value="Unassembled WGS sequence"/>
</dbReference>
<gene>
    <name evidence="3" type="ORF">BTN85_0272</name>
</gene>
<dbReference type="Pfam" id="PF07282">
    <property type="entry name" value="Cas12f1-like_TNB"/>
    <property type="match status" value="1"/>
</dbReference>
<name>A0A1Q6DTU5_METT1</name>
<accession>A0A1Q6DTU5</accession>
<organism evidence="3 4">
    <name type="scientific">Methanohalarchaeum thermophilum</name>
    <dbReference type="NCBI Taxonomy" id="1903181"/>
    <lineage>
        <taxon>Archaea</taxon>
        <taxon>Methanobacteriati</taxon>
        <taxon>Methanobacteriota</taxon>
        <taxon>Methanonatronarchaeia</taxon>
        <taxon>Methanonatronarchaeales</taxon>
        <taxon>Methanonatronarchaeaceae</taxon>
        <taxon>Candidatus Methanohalarchaeum</taxon>
    </lineage>
</organism>
<evidence type="ECO:0000259" key="2">
    <source>
        <dbReference type="Pfam" id="PF07282"/>
    </source>
</evidence>
<comment type="caution">
    <text evidence="3">The sequence shown here is derived from an EMBL/GenBank/DDBJ whole genome shotgun (WGS) entry which is preliminary data.</text>
</comment>
<dbReference type="InParanoid" id="A0A1Q6DTU5"/>